<dbReference type="EMBL" id="QRNJ01000112">
    <property type="protein sequence ID" value="RHK32407.1"/>
    <property type="molecule type" value="Genomic_DNA"/>
</dbReference>
<dbReference type="AlphaFoldDB" id="A0A415G2S9"/>
<comment type="caution">
    <text evidence="1">The sequence shown here is derived from an EMBL/GenBank/DDBJ whole genome shotgun (WGS) entry which is preliminary data.</text>
</comment>
<gene>
    <name evidence="1" type="ORF">DW068_16660</name>
</gene>
<name>A0A415G2S9_9FIRM</name>
<dbReference type="Proteomes" id="UP000283497">
    <property type="component" value="Unassembled WGS sequence"/>
</dbReference>
<evidence type="ECO:0000313" key="1">
    <source>
        <dbReference type="EMBL" id="RHK32407.1"/>
    </source>
</evidence>
<sequence length="98" mass="10753">MQQLFFNFGFSADEVNETLSAGVKSEIGIHNFPKAILICFIKCVGEGGLKLISTIKILKSLPPDASANFSLIPNQILILIVIQLQILQQPTNSPQKEK</sequence>
<organism evidence="1 2">
    <name type="scientific">Anaerobutyricum hallii</name>
    <dbReference type="NCBI Taxonomy" id="39488"/>
    <lineage>
        <taxon>Bacteria</taxon>
        <taxon>Bacillati</taxon>
        <taxon>Bacillota</taxon>
        <taxon>Clostridia</taxon>
        <taxon>Lachnospirales</taxon>
        <taxon>Lachnospiraceae</taxon>
        <taxon>Anaerobutyricum</taxon>
    </lineage>
</organism>
<proteinExistence type="predicted"/>
<reference evidence="1 2" key="1">
    <citation type="submission" date="2018-08" db="EMBL/GenBank/DDBJ databases">
        <title>A genome reference for cultivated species of the human gut microbiota.</title>
        <authorList>
            <person name="Zou Y."/>
            <person name="Xue W."/>
            <person name="Luo G."/>
        </authorList>
    </citation>
    <scope>NUCLEOTIDE SEQUENCE [LARGE SCALE GENOMIC DNA]</scope>
    <source>
        <strain evidence="1 2">AF45-14BH</strain>
    </source>
</reference>
<protein>
    <submittedName>
        <fullName evidence="1">Uncharacterized protein</fullName>
    </submittedName>
</protein>
<accession>A0A415G2S9</accession>
<evidence type="ECO:0000313" key="2">
    <source>
        <dbReference type="Proteomes" id="UP000283497"/>
    </source>
</evidence>